<evidence type="ECO:0000313" key="3">
    <source>
        <dbReference type="EnsemblMetazoa" id="CapteP191030"/>
    </source>
</evidence>
<feature type="domain" description="Glycosyltransferase 61 catalytic" evidence="1">
    <location>
        <begin position="72"/>
        <end position="253"/>
    </location>
</feature>
<dbReference type="GO" id="GO:0016757">
    <property type="term" value="F:glycosyltransferase activity"/>
    <property type="evidence" value="ECO:0007669"/>
    <property type="project" value="InterPro"/>
</dbReference>
<reference evidence="4" key="1">
    <citation type="submission" date="2012-12" db="EMBL/GenBank/DDBJ databases">
        <authorList>
            <person name="Hellsten U."/>
            <person name="Grimwood J."/>
            <person name="Chapman J.A."/>
            <person name="Shapiro H."/>
            <person name="Aerts A."/>
            <person name="Otillar R.P."/>
            <person name="Terry A.Y."/>
            <person name="Boore J.L."/>
            <person name="Simakov O."/>
            <person name="Marletaz F."/>
            <person name="Cho S.-J."/>
            <person name="Edsinger-Gonzales E."/>
            <person name="Havlak P."/>
            <person name="Kuo D.-H."/>
            <person name="Larsson T."/>
            <person name="Lv J."/>
            <person name="Arendt D."/>
            <person name="Savage R."/>
            <person name="Osoegawa K."/>
            <person name="de Jong P."/>
            <person name="Lindberg D.R."/>
            <person name="Seaver E.C."/>
            <person name="Weisblat D.A."/>
            <person name="Putnam N.H."/>
            <person name="Grigoriev I.V."/>
            <person name="Rokhsar D.S."/>
        </authorList>
    </citation>
    <scope>NUCLEOTIDE SEQUENCE</scope>
    <source>
        <strain evidence="4">I ESC-2004</strain>
    </source>
</reference>
<evidence type="ECO:0000259" key="1">
    <source>
        <dbReference type="Pfam" id="PF04577"/>
    </source>
</evidence>
<dbReference type="EMBL" id="KB296986">
    <property type="protein sequence ID" value="ELU11086.1"/>
    <property type="molecule type" value="Genomic_DNA"/>
</dbReference>
<dbReference type="AlphaFoldDB" id="R7V402"/>
<dbReference type="EnsemblMetazoa" id="CapteT191030">
    <property type="protein sequence ID" value="CapteP191030"/>
    <property type="gene ID" value="CapteG191030"/>
</dbReference>
<dbReference type="STRING" id="283909.R7V402"/>
<proteinExistence type="predicted"/>
<keyword evidence="4" id="KW-1185">Reference proteome</keyword>
<gene>
    <name evidence="2" type="ORF">CAPTEDRAFT_191030</name>
</gene>
<dbReference type="OrthoDB" id="2102136at2759"/>
<reference evidence="3" key="3">
    <citation type="submission" date="2015-06" db="UniProtKB">
        <authorList>
            <consortium name="EnsemblMetazoa"/>
        </authorList>
    </citation>
    <scope>IDENTIFICATION</scope>
</reference>
<name>R7V402_CAPTE</name>
<accession>R7V402</accession>
<dbReference type="InterPro" id="IPR049625">
    <property type="entry name" value="Glyco_transf_61_cat"/>
</dbReference>
<evidence type="ECO:0000313" key="4">
    <source>
        <dbReference type="Proteomes" id="UP000014760"/>
    </source>
</evidence>
<organism evidence="2">
    <name type="scientific">Capitella teleta</name>
    <name type="common">Polychaete worm</name>
    <dbReference type="NCBI Taxonomy" id="283909"/>
    <lineage>
        <taxon>Eukaryota</taxon>
        <taxon>Metazoa</taxon>
        <taxon>Spiralia</taxon>
        <taxon>Lophotrochozoa</taxon>
        <taxon>Annelida</taxon>
        <taxon>Polychaeta</taxon>
        <taxon>Sedentaria</taxon>
        <taxon>Scolecida</taxon>
        <taxon>Capitellidae</taxon>
        <taxon>Capitella</taxon>
    </lineage>
</organism>
<evidence type="ECO:0000313" key="2">
    <source>
        <dbReference type="EMBL" id="ELU11086.1"/>
    </source>
</evidence>
<reference evidence="2 4" key="2">
    <citation type="journal article" date="2013" name="Nature">
        <title>Insights into bilaterian evolution from three spiralian genomes.</title>
        <authorList>
            <person name="Simakov O."/>
            <person name="Marletaz F."/>
            <person name="Cho S.J."/>
            <person name="Edsinger-Gonzales E."/>
            <person name="Havlak P."/>
            <person name="Hellsten U."/>
            <person name="Kuo D.H."/>
            <person name="Larsson T."/>
            <person name="Lv J."/>
            <person name="Arendt D."/>
            <person name="Savage R."/>
            <person name="Osoegawa K."/>
            <person name="de Jong P."/>
            <person name="Grimwood J."/>
            <person name="Chapman J.A."/>
            <person name="Shapiro H."/>
            <person name="Aerts A."/>
            <person name="Otillar R.P."/>
            <person name="Terry A.Y."/>
            <person name="Boore J.L."/>
            <person name="Grigoriev I.V."/>
            <person name="Lindberg D.R."/>
            <person name="Seaver E.C."/>
            <person name="Weisblat D.A."/>
            <person name="Putnam N.H."/>
            <person name="Rokhsar D.S."/>
        </authorList>
    </citation>
    <scope>NUCLEOTIDE SEQUENCE</scope>
    <source>
        <strain evidence="2 4">I ESC-2004</strain>
    </source>
</reference>
<dbReference type="HOGENOM" id="CLU_032589_0_0_1"/>
<dbReference type="EMBL" id="AMQN01020307">
    <property type="status" value="NOT_ANNOTATED_CDS"/>
    <property type="molecule type" value="Genomic_DNA"/>
</dbReference>
<sequence>MGSGGELATFFSVFQSGIVTSEGDIISGNIKHIIQRCHDERFEEPLPLTVDPNKYPIYDEVFSMAVMWGAAFYHSNIDALGRLIPYIPFLRKHPTIKIHTTWVWPKFAAKFLSGEGLTPDRFVHGIVRGKLVYVPASFLCHRPSFFPTHLLGLYMKATLPNDPSTRNTIIVIRRTPQVKPHLRPRHFLNHDHIMMALKRLTERLKLTLWEFQDDPVPDIYMTAQMFNRALIVIAPHGAGEVNLVFSQPGTVLIEGMCIREFKAFSMAFRNLIHLQGGIYHGLYNAKQQCEDITAQEVIEPTILFLRSFGYFLP</sequence>
<dbReference type="Proteomes" id="UP000014760">
    <property type="component" value="Unassembled WGS sequence"/>
</dbReference>
<protein>
    <recommendedName>
        <fullName evidence="1">Glycosyltransferase 61 catalytic domain-containing protein</fullName>
    </recommendedName>
</protein>
<dbReference type="Pfam" id="PF04577">
    <property type="entry name" value="Glyco_transf_61"/>
    <property type="match status" value="1"/>
</dbReference>